<sequence>MSELSYQAQTRGTNTDLFEVLPALGFGVEEPDICTKIPSHFISCPSTAKSINIKVFIDAQRQCMVSK</sequence>
<evidence type="ECO:0000313" key="2">
    <source>
        <dbReference type="Ensembl" id="ENSLLTP00000018035.1"/>
    </source>
</evidence>
<keyword evidence="3" id="KW-1185">Reference proteome</keyword>
<dbReference type="AlphaFoldDB" id="A0A8C5SI38"/>
<dbReference type="Pfam" id="PF14722">
    <property type="entry name" value="KRAP_IP3R_bind"/>
    <property type="match status" value="1"/>
</dbReference>
<reference evidence="2" key="2">
    <citation type="submission" date="2025-09" db="UniProtKB">
        <authorList>
            <consortium name="Ensembl"/>
        </authorList>
    </citation>
    <scope>IDENTIFICATION</scope>
</reference>
<organism evidence="2 3">
    <name type="scientific">Laticauda laticaudata</name>
    <name type="common">Blue-ringed sea krait</name>
    <name type="synonym">Blue-lipped sea krait</name>
    <dbReference type="NCBI Taxonomy" id="8630"/>
    <lineage>
        <taxon>Eukaryota</taxon>
        <taxon>Metazoa</taxon>
        <taxon>Chordata</taxon>
        <taxon>Craniata</taxon>
        <taxon>Vertebrata</taxon>
        <taxon>Euteleostomi</taxon>
        <taxon>Lepidosauria</taxon>
        <taxon>Squamata</taxon>
        <taxon>Bifurcata</taxon>
        <taxon>Unidentata</taxon>
        <taxon>Episquamata</taxon>
        <taxon>Toxicofera</taxon>
        <taxon>Serpentes</taxon>
        <taxon>Colubroidea</taxon>
        <taxon>Elapidae</taxon>
        <taxon>Laticaudinae</taxon>
        <taxon>Laticauda</taxon>
    </lineage>
</organism>
<name>A0A8C5SI38_LATLA</name>
<evidence type="ECO:0000259" key="1">
    <source>
        <dbReference type="Pfam" id="PF14722"/>
    </source>
</evidence>
<reference evidence="2" key="1">
    <citation type="submission" date="2025-08" db="UniProtKB">
        <authorList>
            <consortium name="Ensembl"/>
        </authorList>
    </citation>
    <scope>IDENTIFICATION</scope>
</reference>
<dbReference type="PANTHER" id="PTHR17469:SF14">
    <property type="entry name" value="PROTEIN ITPRID1"/>
    <property type="match status" value="1"/>
</dbReference>
<feature type="domain" description="ITPR-interacting" evidence="1">
    <location>
        <begin position="14"/>
        <end position="64"/>
    </location>
</feature>
<evidence type="ECO:0000313" key="3">
    <source>
        <dbReference type="Proteomes" id="UP000694406"/>
    </source>
</evidence>
<dbReference type="InterPro" id="IPR029325">
    <property type="entry name" value="ITPR-bd"/>
</dbReference>
<proteinExistence type="predicted"/>
<dbReference type="GO" id="GO:0005102">
    <property type="term" value="F:signaling receptor binding"/>
    <property type="evidence" value="ECO:0007669"/>
    <property type="project" value="InterPro"/>
</dbReference>
<dbReference type="PANTHER" id="PTHR17469">
    <property type="entry name" value="SPERM SPECIFIC ANTIGEN 2-RELATED"/>
    <property type="match status" value="1"/>
</dbReference>
<dbReference type="Proteomes" id="UP000694406">
    <property type="component" value="Unplaced"/>
</dbReference>
<protein>
    <recommendedName>
        <fullName evidence="1">ITPR-interacting domain-containing protein</fullName>
    </recommendedName>
</protein>
<accession>A0A8C5SI38</accession>
<dbReference type="Ensembl" id="ENSLLTT00000018710.1">
    <property type="protein sequence ID" value="ENSLLTP00000018035.1"/>
    <property type="gene ID" value="ENSLLTG00000013669.1"/>
</dbReference>
<dbReference type="InterPro" id="IPR043444">
    <property type="entry name" value="TESPA1-like"/>
</dbReference>